<feature type="region of interest" description="Disordered" evidence="1">
    <location>
        <begin position="424"/>
        <end position="490"/>
    </location>
</feature>
<dbReference type="PROSITE" id="PS50235">
    <property type="entry name" value="USP_3"/>
    <property type="match status" value="1"/>
</dbReference>
<reference evidence="3 4" key="1">
    <citation type="submission" date="2019-03" db="EMBL/GenBank/DDBJ databases">
        <title>Single cell metagenomics reveals metabolic interactions within the superorganism composed of flagellate Streblomastix strix and complex community of Bacteroidetes bacteria on its surface.</title>
        <authorList>
            <person name="Treitli S.C."/>
            <person name="Kolisko M."/>
            <person name="Husnik F."/>
            <person name="Keeling P."/>
            <person name="Hampl V."/>
        </authorList>
    </citation>
    <scope>NUCLEOTIDE SEQUENCE [LARGE SCALE GENOMIC DNA]</scope>
    <source>
        <strain evidence="3">ST1C</strain>
    </source>
</reference>
<evidence type="ECO:0000256" key="1">
    <source>
        <dbReference type="SAM" id="MobiDB-lite"/>
    </source>
</evidence>
<dbReference type="Proteomes" id="UP000324800">
    <property type="component" value="Unassembled WGS sequence"/>
</dbReference>
<feature type="compositionally biased region" description="Low complexity" evidence="1">
    <location>
        <begin position="592"/>
        <end position="632"/>
    </location>
</feature>
<comment type="caution">
    <text evidence="3">The sequence shown here is derived from an EMBL/GenBank/DDBJ whole genome shotgun (WGS) entry which is preliminary data.</text>
</comment>
<dbReference type="InterPro" id="IPR028889">
    <property type="entry name" value="USP"/>
</dbReference>
<dbReference type="SUPFAM" id="SSF54001">
    <property type="entry name" value="Cysteine proteinases"/>
    <property type="match status" value="1"/>
</dbReference>
<feature type="compositionally biased region" description="Basic and acidic residues" evidence="1">
    <location>
        <begin position="432"/>
        <end position="445"/>
    </location>
</feature>
<feature type="domain" description="USP" evidence="2">
    <location>
        <begin position="1"/>
        <end position="86"/>
    </location>
</feature>
<dbReference type="OrthoDB" id="289038at2759"/>
<dbReference type="AlphaFoldDB" id="A0A5J4UMM5"/>
<gene>
    <name evidence="3" type="ORF">EZS28_032547</name>
</gene>
<proteinExistence type="predicted"/>
<dbReference type="Gene3D" id="3.90.70.10">
    <property type="entry name" value="Cysteine proteinases"/>
    <property type="match status" value="1"/>
</dbReference>
<name>A0A5J4UMM5_9EUKA</name>
<feature type="non-terminal residue" evidence="3">
    <location>
        <position position="1"/>
    </location>
</feature>
<feature type="region of interest" description="Disordered" evidence="1">
    <location>
        <begin position="543"/>
        <end position="634"/>
    </location>
</feature>
<protein>
    <recommendedName>
        <fullName evidence="2">USP domain-containing protein</fullName>
    </recommendedName>
</protein>
<feature type="compositionally biased region" description="Polar residues" evidence="1">
    <location>
        <begin position="335"/>
        <end position="354"/>
    </location>
</feature>
<accession>A0A5J4UMM5</accession>
<organism evidence="3 4">
    <name type="scientific">Streblomastix strix</name>
    <dbReference type="NCBI Taxonomy" id="222440"/>
    <lineage>
        <taxon>Eukaryota</taxon>
        <taxon>Metamonada</taxon>
        <taxon>Preaxostyla</taxon>
        <taxon>Oxymonadida</taxon>
        <taxon>Streblomastigidae</taxon>
        <taxon>Streblomastix</taxon>
    </lineage>
</organism>
<evidence type="ECO:0000313" key="3">
    <source>
        <dbReference type="EMBL" id="KAA6371926.1"/>
    </source>
</evidence>
<feature type="region of interest" description="Disordered" evidence="1">
    <location>
        <begin position="280"/>
        <end position="354"/>
    </location>
</feature>
<evidence type="ECO:0000259" key="2">
    <source>
        <dbReference type="PROSITE" id="PS50235"/>
    </source>
</evidence>
<feature type="compositionally biased region" description="Polar residues" evidence="1">
    <location>
        <begin position="446"/>
        <end position="473"/>
    </location>
</feature>
<sequence length="709" mass="81223">STGGGHYNVYIQPKCDGRWYLFNDQYVKEVDKSDAIQDNFGRKPLSQAKQKQITSYYGYSYTGYSNKDIQEANKIFSAYMLVYIKKSALNSILLDVVEKDIPMYIREAIIARREAKTRLTFKIFTDAGLVRKYNSALLASMQALARSKKAGRQLTKQELVKVAAQAVLNAKTKQAGQDAANKQQEDEEDEPDIYTWIDNTDTTNTEQSVDETEAQENILIKILKTQIFDVSNSVESLSISRQATLQKFREEIQAKTNINAKKMRIWRLLQKEIKEDEGIEVTPDNLFNNDNDDNEQTNDEQKESEMDKDKDNEKEIENKNKEKDNKSKKADLKQKGNTTASSTVTKAPSKVQQPSYTNYPYELLKKTRYYKQRVIKKYQKNTLYNYNNNFSNTVKLYMLYTSIDPPFSYSQNYGISEAQNQIQLQQQQLKTSENKQTDPKLKGKEQTSSPGHFDSIQASATGSTIPVSSQYPESKNKQQQQQQQQLVLPPPHLSSIITLAMQREIEETNKKSSQQDKKLIQTLFNATINYIFVEDVSKLPQSQFIPFNPPTTTQQQTVDIKDKEKDSKSKDKENKSKDKDKDKDSQKDTKSDSTNQQHIIQQQQQHSSTPSPQLNSLSQSQSQSQQSQQQPNIPIFPRQYPQYFLFVRFFDKSTHTIGFIGRIALQNEDTLLTTAIPQIYQLLVDLAGVESLKTAQSTLRLTAKSKSAV</sequence>
<feature type="compositionally biased region" description="Basic and acidic residues" evidence="1">
    <location>
        <begin position="559"/>
        <end position="591"/>
    </location>
</feature>
<dbReference type="EMBL" id="SNRW01014043">
    <property type="protein sequence ID" value="KAA6371926.1"/>
    <property type="molecule type" value="Genomic_DNA"/>
</dbReference>
<dbReference type="InterPro" id="IPR038765">
    <property type="entry name" value="Papain-like_cys_pep_sf"/>
</dbReference>
<feature type="compositionally biased region" description="Basic and acidic residues" evidence="1">
    <location>
        <begin position="299"/>
        <end position="334"/>
    </location>
</feature>
<evidence type="ECO:0000313" key="4">
    <source>
        <dbReference type="Proteomes" id="UP000324800"/>
    </source>
</evidence>